<dbReference type="RefSeq" id="WP_074537267.1">
    <property type="nucleotide sequence ID" value="NZ_FNBD01000001.1"/>
</dbReference>
<reference evidence="2" key="1">
    <citation type="submission" date="2016-10" db="EMBL/GenBank/DDBJ databases">
        <authorList>
            <person name="Varghese N."/>
            <person name="Submissions S."/>
        </authorList>
    </citation>
    <scope>NUCLEOTIDE SEQUENCE [LARGE SCALE GENOMIC DNA]</scope>
    <source>
        <strain evidence="2">DSM 24729</strain>
    </source>
</reference>
<dbReference type="AlphaFoldDB" id="A0A1G7DDC4"/>
<dbReference type="EMBL" id="FNBD01000001">
    <property type="protein sequence ID" value="SDE49542.1"/>
    <property type="molecule type" value="Genomic_DNA"/>
</dbReference>
<accession>A0A1G7DDC4</accession>
<dbReference type="Proteomes" id="UP000182114">
    <property type="component" value="Unassembled WGS sequence"/>
</dbReference>
<keyword evidence="2" id="KW-1185">Reference proteome</keyword>
<sequence length="313" mass="37451">MSKKSYTKPALLYTEQIIKLKSRGLIINNTPKALHLLQHLSYYRLSGYWYTLLDHPKKNHRFKIDATFDQAFDLYCFDRELRQLILNQIEKIEVSVRATIAYECSHSWGAFWLSDKNNFKNDSEHKNTILKISKEIDRSKELFLQEYDKKYLEKLPPSWITLEVCSIGSLSWVYRIIKPGKTKREISRKYGLNEKVFETWLHSLVYIRNICAHHSRLWNKKLAIKPEIPKNFKGNWIVNTEITDSRNHSKNSIKNKTYFTICIVQYLLNIINPKNNFKENLDELFDKYPNIDLKAMDYTSNWREETLWSQKKR</sequence>
<organism evidence="1 2">
    <name type="scientific">Cellulophaga baltica</name>
    <dbReference type="NCBI Taxonomy" id="76594"/>
    <lineage>
        <taxon>Bacteria</taxon>
        <taxon>Pseudomonadati</taxon>
        <taxon>Bacteroidota</taxon>
        <taxon>Flavobacteriia</taxon>
        <taxon>Flavobacteriales</taxon>
        <taxon>Flavobacteriaceae</taxon>
        <taxon>Cellulophaga</taxon>
    </lineage>
</organism>
<gene>
    <name evidence="1" type="ORF">SAMN04487992_101495</name>
</gene>
<evidence type="ECO:0000313" key="2">
    <source>
        <dbReference type="Proteomes" id="UP000182114"/>
    </source>
</evidence>
<name>A0A1G7DDC4_9FLAO</name>
<evidence type="ECO:0000313" key="1">
    <source>
        <dbReference type="EMBL" id="SDE49542.1"/>
    </source>
</evidence>
<protein>
    <submittedName>
        <fullName evidence="1">Abortive infection bacteriophage resistance protein</fullName>
    </submittedName>
</protein>
<dbReference type="InterPro" id="IPR011664">
    <property type="entry name" value="Abi_system_AbiD/AbiF-like"/>
</dbReference>
<proteinExistence type="predicted"/>
<dbReference type="Pfam" id="PF07751">
    <property type="entry name" value="Abi_2"/>
    <property type="match status" value="1"/>
</dbReference>